<evidence type="ECO:0000259" key="4">
    <source>
        <dbReference type="PROSITE" id="PS50203"/>
    </source>
</evidence>
<dbReference type="InterPro" id="IPR013780">
    <property type="entry name" value="Glyco_hydro_b"/>
</dbReference>
<dbReference type="Proteomes" id="UP000038009">
    <property type="component" value="Unassembled WGS sequence"/>
</dbReference>
<dbReference type="VEuPathDB" id="TriTrypDB:Lsey_0007_0350"/>
<feature type="coiled-coil region" evidence="2">
    <location>
        <begin position="19"/>
        <end position="70"/>
    </location>
</feature>
<dbReference type="PANTHER" id="PTHR10183:SF423">
    <property type="entry name" value="LEUCINE-RICH REPEAT PROTEIN (LRRP)"/>
    <property type="match status" value="1"/>
</dbReference>
<dbReference type="GO" id="GO:0006508">
    <property type="term" value="P:proteolysis"/>
    <property type="evidence" value="ECO:0007669"/>
    <property type="project" value="InterPro"/>
</dbReference>
<dbReference type="SUPFAM" id="SSF101601">
    <property type="entry name" value="Smp-1-like"/>
    <property type="match status" value="1"/>
</dbReference>
<evidence type="ECO:0000256" key="3">
    <source>
        <dbReference type="SAM" id="MobiDB-lite"/>
    </source>
</evidence>
<dbReference type="Pfam" id="PF00648">
    <property type="entry name" value="Peptidase_C2"/>
    <property type="match status" value="1"/>
</dbReference>
<dbReference type="EMBL" id="LJSK01000007">
    <property type="protein sequence ID" value="KPI90322.1"/>
    <property type="molecule type" value="Genomic_DNA"/>
</dbReference>
<reference evidence="5 6" key="1">
    <citation type="journal article" date="2015" name="PLoS Pathog.">
        <title>Leptomonas seymouri: Adaptations to the Dixenous Life Cycle Analyzed by Genome Sequencing, Transcriptome Profiling and Co-infection with Leishmania donovani.</title>
        <authorList>
            <person name="Kraeva N."/>
            <person name="Butenko A."/>
            <person name="Hlavacova J."/>
            <person name="Kostygov A."/>
            <person name="Myskova J."/>
            <person name="Grybchuk D."/>
            <person name="Lestinova T."/>
            <person name="Votypka J."/>
            <person name="Volf P."/>
            <person name="Opperdoes F."/>
            <person name="Flegontov P."/>
            <person name="Lukes J."/>
            <person name="Yurchenko V."/>
        </authorList>
    </citation>
    <scope>NUCLEOTIDE SEQUENCE [LARGE SCALE GENOMIC DNA]</scope>
    <source>
        <strain evidence="5 6">ATCC 30220</strain>
    </source>
</reference>
<gene>
    <name evidence="5" type="ORF">ABL78_0549</name>
</gene>
<proteinExistence type="predicted"/>
<dbReference type="SMART" id="SM00230">
    <property type="entry name" value="CysPc"/>
    <property type="match status" value="1"/>
</dbReference>
<accession>A0A0N1PE91</accession>
<dbReference type="OMA" id="FSHCADD"/>
<dbReference type="PRINTS" id="PR00704">
    <property type="entry name" value="CALPAIN"/>
</dbReference>
<evidence type="ECO:0000256" key="1">
    <source>
        <dbReference type="PROSITE-ProRule" id="PRU00239"/>
    </source>
</evidence>
<dbReference type="GO" id="GO:0004198">
    <property type="term" value="F:calcium-dependent cysteine-type endopeptidase activity"/>
    <property type="evidence" value="ECO:0007669"/>
    <property type="project" value="InterPro"/>
</dbReference>
<dbReference type="InterPro" id="IPR022684">
    <property type="entry name" value="Calpain_cysteine_protease"/>
</dbReference>
<dbReference type="InterPro" id="IPR036310">
    <property type="entry name" value="Smp-1-like_sf"/>
</dbReference>
<sequence>MQVNASPSREQYELNDEAMAALRAAVANDNEKLKKLEERFLQSNEQAARRTALEGRIALLKSRNAALREAVQPLTASTNDLSGLAMGSFLSSTSLGNTTPAVDSSLALGVLDGPGQGPSISSKAAAATVSSLASVDELDENTISKDSPPVPGTWGSRKSVFRYAGPNVKGIVSSVVPDVALYRIITDRGEWAFYNDTRYYVAQVRYRLLGNSAVVPGPSVTVTQVGVDKELSMEVGPEETKVLLRGRVADFENLSAVTLLPKRAATAEEEQLLCREAQTDWMVIAATYPRAAAGGVSGGSRRSSDRSTMNTEELLRCCIEHHIRFVDPVFRPCHSSLYRHNIDEFFIPPLHWRPPFKYLPDDEKVRREVRLFRGPCLDLEGLHGGHYFPDNTFLSCVSGLVFHCPPQLRALFFHPNGAVEGRRERAVGAFRVNLCRGGWWESLIVDGFLPAASTCPEFSHCADDLRLLWLPLLQKACAKLWKSYAASLNATMESLIGLLTGGPCFTLRELWPSRDDLRANTIKATRFFSMLKRLLWRPDSSSPSFSHAGVMYLCWLQPYSTTTARLQNTRDQLEKLYSDIGLTPGTAAVVLGLETLEDGQCMVQLRQTAQEKKPAEEWLDVWRNARKPWVDSVNDLVFALDGAKGTVWMAFEDIPQYFQSGYLSPLTVDWAAVKARGRFTNRKPLLALQVDVRVPTQVIVTVTQAETESESDKREATIARSPSPSEKSETVKTDSVLAGVSCLAFSSGTGAALRFVGSNGYTADMFELSSTAPHFTYERDVSAGFLLEPRSGPYYFVPCLHANSLDVPYTLTVQAQLSVSAENRGAPTETSLSVLFVKVDPDAALFKNLVKPALRQASIVPYTSPLAYQTRALHQRRIVNGEGVSVSLAL</sequence>
<dbReference type="InterPro" id="IPR015232">
    <property type="entry name" value="DUF1935"/>
</dbReference>
<dbReference type="AlphaFoldDB" id="A0A0N1PE91"/>
<dbReference type="InterPro" id="IPR001300">
    <property type="entry name" value="Peptidase_C2_calpain_cat"/>
</dbReference>
<comment type="caution">
    <text evidence="1">Lacks conserved residue(s) required for the propagation of feature annotation.</text>
</comment>
<evidence type="ECO:0000256" key="2">
    <source>
        <dbReference type="SAM" id="Coils"/>
    </source>
</evidence>
<dbReference type="InterPro" id="IPR038765">
    <property type="entry name" value="Papain-like_cys_pep_sf"/>
</dbReference>
<keyword evidence="2" id="KW-0175">Coiled coil</keyword>
<evidence type="ECO:0000313" key="5">
    <source>
        <dbReference type="EMBL" id="KPI90322.1"/>
    </source>
</evidence>
<keyword evidence="6" id="KW-1185">Reference proteome</keyword>
<feature type="region of interest" description="Disordered" evidence="3">
    <location>
        <begin position="710"/>
        <end position="730"/>
    </location>
</feature>
<dbReference type="Gene3D" id="2.60.40.1180">
    <property type="entry name" value="Golgi alpha-mannosidase II"/>
    <property type="match status" value="1"/>
</dbReference>
<dbReference type="Pfam" id="PF09149">
    <property type="entry name" value="DUF1935"/>
    <property type="match status" value="1"/>
</dbReference>
<dbReference type="SUPFAM" id="SSF54001">
    <property type="entry name" value="Cysteine proteinases"/>
    <property type="match status" value="1"/>
</dbReference>
<dbReference type="PROSITE" id="PS50203">
    <property type="entry name" value="CALPAIN_CAT"/>
    <property type="match status" value="1"/>
</dbReference>
<dbReference type="Gene3D" id="3.90.70.10">
    <property type="entry name" value="Cysteine proteinases"/>
    <property type="match status" value="1"/>
</dbReference>
<comment type="caution">
    <text evidence="5">The sequence shown here is derived from an EMBL/GenBank/DDBJ whole genome shotgun (WGS) entry which is preliminary data.</text>
</comment>
<protein>
    <submittedName>
        <fullName evidence="5">Putative calpain-like cysteine peptidase putative cysteine peptidase Clan CA family C2</fullName>
    </submittedName>
</protein>
<evidence type="ECO:0000313" key="6">
    <source>
        <dbReference type="Proteomes" id="UP000038009"/>
    </source>
</evidence>
<organism evidence="5 6">
    <name type="scientific">Leptomonas seymouri</name>
    <dbReference type="NCBI Taxonomy" id="5684"/>
    <lineage>
        <taxon>Eukaryota</taxon>
        <taxon>Discoba</taxon>
        <taxon>Euglenozoa</taxon>
        <taxon>Kinetoplastea</taxon>
        <taxon>Metakinetoplastina</taxon>
        <taxon>Trypanosomatida</taxon>
        <taxon>Trypanosomatidae</taxon>
        <taxon>Leishmaniinae</taxon>
        <taxon>Leptomonas</taxon>
    </lineage>
</organism>
<feature type="domain" description="Calpain catalytic" evidence="4">
    <location>
        <begin position="324"/>
        <end position="667"/>
    </location>
</feature>
<dbReference type="OrthoDB" id="424753at2759"/>
<dbReference type="PANTHER" id="PTHR10183">
    <property type="entry name" value="CALPAIN"/>
    <property type="match status" value="1"/>
</dbReference>
<name>A0A0N1PE91_LEPSE</name>